<dbReference type="RefSeq" id="WP_172159854.1">
    <property type="nucleotide sequence ID" value="NZ_CP053564.1"/>
</dbReference>
<evidence type="ECO:0000313" key="2">
    <source>
        <dbReference type="Proteomes" id="UP000505377"/>
    </source>
</evidence>
<dbReference type="EMBL" id="CP053564">
    <property type="protein sequence ID" value="QJY47346.1"/>
    <property type="molecule type" value="Genomic_DNA"/>
</dbReference>
<sequence>MVAATTRAVSLVAPSGAPVELEVPDAFGDFRWYGSTRFAGPYMSRQFFLAPLGQHRAIPTHVMPGATERVQPMRGYDAVVYEARDRSDSALVLAGPHHEATTWFGGPAPDLMGVSTMLTSFRYDDGPRGAALTPAAPLLVSQPDVALIGHSESATLIVRRSVDVLPSLPEWAGLALPGGELWRAGREMDARAAALTAGGPHSWRYVLAGDSVAMDLVLLGPESGRAPTTMAEDQIVDALGALSGRWT</sequence>
<keyword evidence="2" id="KW-1185">Reference proteome</keyword>
<name>A0A6M6JIR8_9PSEU</name>
<proteinExistence type="predicted"/>
<dbReference type="AlphaFoldDB" id="A0A6M6JIR8"/>
<dbReference type="KEGG" id="pbro:HOP40_17295"/>
<accession>A0A6M6JIR8</accession>
<dbReference type="Proteomes" id="UP000505377">
    <property type="component" value="Chromosome"/>
</dbReference>
<organism evidence="1 2">
    <name type="scientific">Pseudonocardia broussonetiae</name>
    <dbReference type="NCBI Taxonomy" id="2736640"/>
    <lineage>
        <taxon>Bacteria</taxon>
        <taxon>Bacillati</taxon>
        <taxon>Actinomycetota</taxon>
        <taxon>Actinomycetes</taxon>
        <taxon>Pseudonocardiales</taxon>
        <taxon>Pseudonocardiaceae</taxon>
        <taxon>Pseudonocardia</taxon>
    </lineage>
</organism>
<gene>
    <name evidence="1" type="ORF">HOP40_17295</name>
</gene>
<evidence type="ECO:0000313" key="1">
    <source>
        <dbReference type="EMBL" id="QJY47346.1"/>
    </source>
</evidence>
<reference evidence="1 2" key="1">
    <citation type="submission" date="2020-05" db="EMBL/GenBank/DDBJ databases">
        <authorList>
            <person name="Mo P."/>
        </authorList>
    </citation>
    <scope>NUCLEOTIDE SEQUENCE [LARGE SCALE GENOMIC DNA]</scope>
    <source>
        <strain evidence="1 2">Gen01</strain>
    </source>
</reference>
<protein>
    <submittedName>
        <fullName evidence="1">Uncharacterized protein</fullName>
    </submittedName>
</protein>